<evidence type="ECO:0000313" key="1">
    <source>
        <dbReference type="EMBL" id="MFD0992080.1"/>
    </source>
</evidence>
<dbReference type="Proteomes" id="UP001597062">
    <property type="component" value="Unassembled WGS sequence"/>
</dbReference>
<keyword evidence="1" id="KW-0456">Lyase</keyword>
<dbReference type="GO" id="GO:0016829">
    <property type="term" value="F:lyase activity"/>
    <property type="evidence" value="ECO:0007669"/>
    <property type="project" value="UniProtKB-KW"/>
</dbReference>
<sequence>MSSKNLDAILTDVVNAAKAHRIKAAKIIINEKTLIKELVYFVFKTENKLSIKAAWILEWICSHNNIDYIIPHLTYFCDNLHTLKFDSSKRPCAKVCELLAISYTEKQPNLIQQKLSADNIEKIIETGFDWLITEQKIAVKAYTMTTLYLFGKNSNWIHSELYTIIQKDVIHQSKGCEARGKKIMKLINKTNSILPN</sequence>
<accession>A0ABW3JPF0</accession>
<dbReference type="EMBL" id="JBHTJR010000017">
    <property type="protein sequence ID" value="MFD0992080.1"/>
    <property type="molecule type" value="Genomic_DNA"/>
</dbReference>
<evidence type="ECO:0000313" key="2">
    <source>
        <dbReference type="Proteomes" id="UP001597062"/>
    </source>
</evidence>
<dbReference type="RefSeq" id="WP_386105007.1">
    <property type="nucleotide sequence ID" value="NZ_JBHTJR010000017.1"/>
</dbReference>
<organism evidence="1 2">
    <name type="scientific">Tenacibaculum geojense</name>
    <dbReference type="NCBI Taxonomy" id="915352"/>
    <lineage>
        <taxon>Bacteria</taxon>
        <taxon>Pseudomonadati</taxon>
        <taxon>Bacteroidota</taxon>
        <taxon>Flavobacteriia</taxon>
        <taxon>Flavobacteriales</taxon>
        <taxon>Flavobacteriaceae</taxon>
        <taxon>Tenacibaculum</taxon>
    </lineage>
</organism>
<gene>
    <name evidence="1" type="ORF">ACFQ1U_02590</name>
</gene>
<name>A0ABW3JPF0_9FLAO</name>
<comment type="caution">
    <text evidence="1">The sequence shown here is derived from an EMBL/GenBank/DDBJ whole genome shotgun (WGS) entry which is preliminary data.</text>
</comment>
<proteinExistence type="predicted"/>
<protein>
    <submittedName>
        <fullName evidence="1">Adenylosuccinate lyase</fullName>
    </submittedName>
</protein>
<reference evidence="2" key="1">
    <citation type="journal article" date="2019" name="Int. J. Syst. Evol. Microbiol.">
        <title>The Global Catalogue of Microorganisms (GCM) 10K type strain sequencing project: providing services to taxonomists for standard genome sequencing and annotation.</title>
        <authorList>
            <consortium name="The Broad Institute Genomics Platform"/>
            <consortium name="The Broad Institute Genome Sequencing Center for Infectious Disease"/>
            <person name="Wu L."/>
            <person name="Ma J."/>
        </authorList>
    </citation>
    <scope>NUCLEOTIDE SEQUENCE [LARGE SCALE GENOMIC DNA]</scope>
    <source>
        <strain evidence="2">CCUG 60527</strain>
    </source>
</reference>
<keyword evidence="2" id="KW-1185">Reference proteome</keyword>